<proteinExistence type="predicted"/>
<gene>
    <name evidence="2" type="ORF">DFO77_1075</name>
</gene>
<keyword evidence="3" id="KW-1185">Reference proteome</keyword>
<dbReference type="PANTHER" id="PTHR45947">
    <property type="entry name" value="SULFOQUINOVOSYL TRANSFERASE SQD2"/>
    <property type="match status" value="1"/>
</dbReference>
<dbReference type="CDD" id="cd03801">
    <property type="entry name" value="GT4_PimA-like"/>
    <property type="match status" value="1"/>
</dbReference>
<dbReference type="Pfam" id="PF00534">
    <property type="entry name" value="Glycos_transf_1"/>
    <property type="match status" value="1"/>
</dbReference>
<dbReference type="SUPFAM" id="SSF53756">
    <property type="entry name" value="UDP-Glycosyltransferase/glycogen phosphorylase"/>
    <property type="match status" value="1"/>
</dbReference>
<dbReference type="InterPro" id="IPR050194">
    <property type="entry name" value="Glycosyltransferase_grp1"/>
</dbReference>
<dbReference type="Proteomes" id="UP000252733">
    <property type="component" value="Unassembled WGS sequence"/>
</dbReference>
<evidence type="ECO:0000259" key="1">
    <source>
        <dbReference type="Pfam" id="PF00534"/>
    </source>
</evidence>
<sequence length="407" mass="45823">MKLAIISHTEHYFDNQGRITGWGATVREINYLTKLFEKIYHIAPLHPEVSPSSAIPYATNEELGIIEGESDLSNMNIIENSEGSIAKYTINNKLDFVPLQVTGGERLADKINILLKAPSNLLKVSKILDKVDVFQFRAPAGIGVYMIPWLKLISKSGWFKYAGNWVHDNPPLGYRVQRFFLTHFSGNIVTINGKWSDQKKHCLTFENPCLSDEEIVLGKKEIEEKVYDGKLEFAFVGRLEDAKGVGRILEAFSRLKDFSRVGTVHLVGDGPQRDEYVRKAKEIPVDFVFHGFMSREKVGYLLGRCHVFLLPSESEGFPKVIAEAANYGCVPLVSDVSSVGQYIRTGDNGFVFSHKDLSGDALYGQLKNLLEYGSLKDVAVRANQISEKFSFSYYLERIKNEVLPVLK</sequence>
<dbReference type="Gene3D" id="3.40.50.2000">
    <property type="entry name" value="Glycogen Phosphorylase B"/>
    <property type="match status" value="1"/>
</dbReference>
<feature type="domain" description="Glycosyl transferase family 1" evidence="1">
    <location>
        <begin position="224"/>
        <end position="371"/>
    </location>
</feature>
<evidence type="ECO:0000313" key="2">
    <source>
        <dbReference type="EMBL" id="RCW36715.1"/>
    </source>
</evidence>
<keyword evidence="2" id="KW-0808">Transferase</keyword>
<name>A0A368V8X0_9BACT</name>
<dbReference type="InterPro" id="IPR001296">
    <property type="entry name" value="Glyco_trans_1"/>
</dbReference>
<dbReference type="GO" id="GO:0016757">
    <property type="term" value="F:glycosyltransferase activity"/>
    <property type="evidence" value="ECO:0007669"/>
    <property type="project" value="InterPro"/>
</dbReference>
<dbReference type="EMBL" id="QPIZ01000007">
    <property type="protein sequence ID" value="RCW36715.1"/>
    <property type="molecule type" value="Genomic_DNA"/>
</dbReference>
<dbReference type="PANTHER" id="PTHR45947:SF3">
    <property type="entry name" value="SULFOQUINOVOSYL TRANSFERASE SQD2"/>
    <property type="match status" value="1"/>
</dbReference>
<dbReference type="AlphaFoldDB" id="A0A368V8X0"/>
<protein>
    <submittedName>
        <fullName evidence="2">Glycosyl transferase family 1</fullName>
    </submittedName>
</protein>
<reference evidence="2 3" key="1">
    <citation type="submission" date="2018-07" db="EMBL/GenBank/DDBJ databases">
        <title>Freshwater and sediment microbial communities from various areas in North America, analyzing microbe dynamics in response to fracking.</title>
        <authorList>
            <person name="Lamendella R."/>
        </authorList>
    </citation>
    <scope>NUCLEOTIDE SEQUENCE [LARGE SCALE GENOMIC DNA]</scope>
    <source>
        <strain evidence="2 3">160A</strain>
    </source>
</reference>
<accession>A0A368V8X0</accession>
<comment type="caution">
    <text evidence="2">The sequence shown here is derived from an EMBL/GenBank/DDBJ whole genome shotgun (WGS) entry which is preliminary data.</text>
</comment>
<evidence type="ECO:0000313" key="3">
    <source>
        <dbReference type="Proteomes" id="UP000252733"/>
    </source>
</evidence>
<organism evidence="2 3">
    <name type="scientific">Marinilabilia salmonicolor</name>
    <dbReference type="NCBI Taxonomy" id="989"/>
    <lineage>
        <taxon>Bacteria</taxon>
        <taxon>Pseudomonadati</taxon>
        <taxon>Bacteroidota</taxon>
        <taxon>Bacteroidia</taxon>
        <taxon>Marinilabiliales</taxon>
        <taxon>Marinilabiliaceae</taxon>
        <taxon>Marinilabilia</taxon>
    </lineage>
</organism>
<dbReference type="RefSeq" id="WP_114436735.1">
    <property type="nucleotide sequence ID" value="NZ_QPIZ01000007.1"/>
</dbReference>